<evidence type="ECO:0000313" key="1">
    <source>
        <dbReference type="EMBL" id="CAB4157991.1"/>
    </source>
</evidence>
<organism evidence="1">
    <name type="scientific">uncultured Caudovirales phage</name>
    <dbReference type="NCBI Taxonomy" id="2100421"/>
    <lineage>
        <taxon>Viruses</taxon>
        <taxon>Duplodnaviria</taxon>
        <taxon>Heunggongvirae</taxon>
        <taxon>Uroviricota</taxon>
        <taxon>Caudoviricetes</taxon>
        <taxon>Peduoviridae</taxon>
        <taxon>Maltschvirus</taxon>
        <taxon>Maltschvirus maltsch</taxon>
    </lineage>
</organism>
<dbReference type="EMBL" id="LR796651">
    <property type="protein sequence ID" value="CAB4157991.1"/>
    <property type="molecule type" value="Genomic_DNA"/>
</dbReference>
<sequence length="87" mass="10042">MLHHTNQTNIQIFAKMKFFSDFQICNFPGYNRSMAILDNVDNDKYPLFESESFSGGMEIAKDICSNGCNCTSEHDTEFIQDIIDFEQ</sequence>
<accession>A0A6J5NKM6</accession>
<gene>
    <name evidence="1" type="ORF">UFOVP694_70</name>
</gene>
<name>A0A6J5NKM6_9CAUD</name>
<proteinExistence type="predicted"/>
<reference evidence="1" key="1">
    <citation type="submission" date="2020-04" db="EMBL/GenBank/DDBJ databases">
        <authorList>
            <person name="Chiriac C."/>
            <person name="Salcher M."/>
            <person name="Ghai R."/>
            <person name="Kavagutti S V."/>
        </authorList>
    </citation>
    <scope>NUCLEOTIDE SEQUENCE</scope>
</reference>
<protein>
    <submittedName>
        <fullName evidence="1">Uncharacterized protein</fullName>
    </submittedName>
</protein>